<dbReference type="EMBL" id="NCEQ01000001">
    <property type="protein sequence ID" value="OYX58988.1"/>
    <property type="molecule type" value="Genomic_DNA"/>
</dbReference>
<organism evidence="1 2">
    <name type="scientific">Brevundimonas subvibrioides</name>
    <dbReference type="NCBI Taxonomy" id="74313"/>
    <lineage>
        <taxon>Bacteria</taxon>
        <taxon>Pseudomonadati</taxon>
        <taxon>Pseudomonadota</taxon>
        <taxon>Alphaproteobacteria</taxon>
        <taxon>Caulobacterales</taxon>
        <taxon>Caulobacteraceae</taxon>
        <taxon>Brevundimonas</taxon>
    </lineage>
</organism>
<sequence length="193" mass="20478">MPLLTLLIPLALGQEATSDPLAQVMNAQAQTYSMTRPSPGIHFSPRAAAAYAVDSGCVPAVMTGRPAIEFFQTAASRRGVDEDGRYTVSVQVHLKEEANGACTVTSTAGEPEQLREAVLSALDDLGAVRTTAADTGPYSLDSIGSFRQELHCLTLNGQALFLVLSTSSARNRPRLQASLGRDVEVSCPRRSDS</sequence>
<name>A0A258HRM3_9CAUL</name>
<proteinExistence type="predicted"/>
<dbReference type="Proteomes" id="UP000216147">
    <property type="component" value="Unassembled WGS sequence"/>
</dbReference>
<dbReference type="AlphaFoldDB" id="A0A258HRM3"/>
<reference evidence="1 2" key="1">
    <citation type="submission" date="2017-03" db="EMBL/GenBank/DDBJ databases">
        <title>Lifting the veil on microbial sulfur biogeochemistry in mining wastewaters.</title>
        <authorList>
            <person name="Kantor R.S."/>
            <person name="Colenbrander Nelson T."/>
            <person name="Marshall S."/>
            <person name="Bennett D."/>
            <person name="Apte S."/>
            <person name="Camacho D."/>
            <person name="Thomas B.C."/>
            <person name="Warren L.A."/>
            <person name="Banfield J.F."/>
        </authorList>
    </citation>
    <scope>NUCLEOTIDE SEQUENCE [LARGE SCALE GENOMIC DNA]</scope>
    <source>
        <strain evidence="1">32-68-21</strain>
    </source>
</reference>
<gene>
    <name evidence="1" type="ORF">B7Y86_00730</name>
</gene>
<evidence type="ECO:0000313" key="2">
    <source>
        <dbReference type="Proteomes" id="UP000216147"/>
    </source>
</evidence>
<evidence type="ECO:0000313" key="1">
    <source>
        <dbReference type="EMBL" id="OYX58988.1"/>
    </source>
</evidence>
<comment type="caution">
    <text evidence="1">The sequence shown here is derived from an EMBL/GenBank/DDBJ whole genome shotgun (WGS) entry which is preliminary data.</text>
</comment>
<accession>A0A258HRM3</accession>
<protein>
    <submittedName>
        <fullName evidence="1">Uncharacterized protein</fullName>
    </submittedName>
</protein>